<dbReference type="Proteomes" id="UP000774804">
    <property type="component" value="Unassembled WGS sequence"/>
</dbReference>
<evidence type="ECO:0000256" key="4">
    <source>
        <dbReference type="ARBA" id="ARBA00022964"/>
    </source>
</evidence>
<dbReference type="SUPFAM" id="SSF51197">
    <property type="entry name" value="Clavaminate synthase-like"/>
    <property type="match status" value="1"/>
</dbReference>
<proteinExistence type="inferred from homology"/>
<accession>A0A8T1BUC1</accession>
<dbReference type="InterPro" id="IPR042098">
    <property type="entry name" value="TauD-like_sf"/>
</dbReference>
<evidence type="ECO:0000313" key="12">
    <source>
        <dbReference type="Proteomes" id="UP000774804"/>
    </source>
</evidence>
<dbReference type="GO" id="GO:0051213">
    <property type="term" value="F:dioxygenase activity"/>
    <property type="evidence" value="ECO:0007669"/>
    <property type="project" value="UniProtKB-KW"/>
</dbReference>
<dbReference type="GO" id="GO:0046872">
    <property type="term" value="F:metal ion binding"/>
    <property type="evidence" value="ECO:0007669"/>
    <property type="project" value="UniProtKB-KW"/>
</dbReference>
<dbReference type="VEuPathDB" id="FungiDB:PC110_g12210"/>
<gene>
    <name evidence="8" type="ORF">PC113_g14095</name>
    <name evidence="9" type="ORF">PC115_g13074</name>
    <name evidence="10" type="ORF">PC117_g14556</name>
    <name evidence="11" type="ORF">PC118_g13749</name>
</gene>
<evidence type="ECO:0000256" key="5">
    <source>
        <dbReference type="ARBA" id="ARBA00023002"/>
    </source>
</evidence>
<dbReference type="PANTHER" id="PTHR43779:SF2">
    <property type="entry name" value="ALPHA-KETOGLUTARATE-DEPENDENT XANTHINE DIOXYGENASE XAN1"/>
    <property type="match status" value="1"/>
</dbReference>
<evidence type="ECO:0000313" key="10">
    <source>
        <dbReference type="EMBL" id="KAG2927580.1"/>
    </source>
</evidence>
<keyword evidence="3" id="KW-0479">Metal-binding</keyword>
<evidence type="ECO:0000256" key="6">
    <source>
        <dbReference type="ARBA" id="ARBA00023004"/>
    </source>
</evidence>
<dbReference type="Proteomes" id="UP000735874">
    <property type="component" value="Unassembled WGS sequence"/>
</dbReference>
<dbReference type="EMBL" id="RCMK01000458">
    <property type="protein sequence ID" value="KAG2927580.1"/>
    <property type="molecule type" value="Genomic_DNA"/>
</dbReference>
<keyword evidence="6" id="KW-0408">Iron</keyword>
<keyword evidence="5" id="KW-0560">Oxidoreductase</keyword>
<evidence type="ECO:0000313" key="8">
    <source>
        <dbReference type="EMBL" id="KAG2853522.1"/>
    </source>
</evidence>
<evidence type="ECO:0000313" key="11">
    <source>
        <dbReference type="EMBL" id="KAG2975766.1"/>
    </source>
</evidence>
<evidence type="ECO:0000313" key="9">
    <source>
        <dbReference type="EMBL" id="KAG2909988.1"/>
    </source>
</evidence>
<reference evidence="9" key="1">
    <citation type="submission" date="2018-10" db="EMBL/GenBank/DDBJ databases">
        <title>Effector identification in a new, highly contiguous assembly of the strawberry crown rot pathogen Phytophthora cactorum.</title>
        <authorList>
            <person name="Armitage A.D."/>
            <person name="Nellist C.F."/>
            <person name="Bates H."/>
            <person name="Vickerstaff R.J."/>
            <person name="Harrison R.J."/>
        </authorList>
    </citation>
    <scope>NUCLEOTIDE SEQUENCE</scope>
    <source>
        <strain evidence="8">15-7</strain>
        <strain evidence="9">4032</strain>
        <strain evidence="10">4040</strain>
        <strain evidence="11">P415</strain>
    </source>
</reference>
<dbReference type="InterPro" id="IPR003819">
    <property type="entry name" value="TauD/TfdA-like"/>
</dbReference>
<comment type="cofactor">
    <cofactor evidence="1">
        <name>Fe(2+)</name>
        <dbReference type="ChEBI" id="CHEBI:29033"/>
    </cofactor>
</comment>
<dbReference type="Pfam" id="PF02668">
    <property type="entry name" value="TauD"/>
    <property type="match status" value="1"/>
</dbReference>
<dbReference type="AlphaFoldDB" id="A0A8T1BUC1"/>
<dbReference type="Proteomes" id="UP000697107">
    <property type="component" value="Unassembled WGS sequence"/>
</dbReference>
<dbReference type="EMBL" id="RCML01000482">
    <property type="protein sequence ID" value="KAG2975766.1"/>
    <property type="molecule type" value="Genomic_DNA"/>
</dbReference>
<organism evidence="9 12">
    <name type="scientific">Phytophthora cactorum</name>
    <dbReference type="NCBI Taxonomy" id="29920"/>
    <lineage>
        <taxon>Eukaryota</taxon>
        <taxon>Sar</taxon>
        <taxon>Stramenopiles</taxon>
        <taxon>Oomycota</taxon>
        <taxon>Peronosporomycetes</taxon>
        <taxon>Peronosporales</taxon>
        <taxon>Peronosporaceae</taxon>
        <taxon>Phytophthora</taxon>
    </lineage>
</organism>
<dbReference type="PANTHER" id="PTHR43779">
    <property type="entry name" value="DIOXYGENASE RV0097-RELATED"/>
    <property type="match status" value="1"/>
</dbReference>
<name>A0A8T1BUC1_9STRA</name>
<evidence type="ECO:0000256" key="3">
    <source>
        <dbReference type="ARBA" id="ARBA00022723"/>
    </source>
</evidence>
<evidence type="ECO:0000256" key="2">
    <source>
        <dbReference type="ARBA" id="ARBA00005896"/>
    </source>
</evidence>
<dbReference type="Proteomes" id="UP000736787">
    <property type="component" value="Unassembled WGS sequence"/>
</dbReference>
<dbReference type="EMBL" id="RCMI01000457">
    <property type="protein sequence ID" value="KAG2909988.1"/>
    <property type="molecule type" value="Genomic_DNA"/>
</dbReference>
<evidence type="ECO:0000256" key="1">
    <source>
        <dbReference type="ARBA" id="ARBA00001954"/>
    </source>
</evidence>
<dbReference type="InterPro" id="IPR051178">
    <property type="entry name" value="TfdA_dioxygenase"/>
</dbReference>
<protein>
    <recommendedName>
        <fullName evidence="7">TauD/TfdA-like domain-containing protein</fullName>
    </recommendedName>
</protein>
<feature type="domain" description="TauD/TfdA-like" evidence="7">
    <location>
        <begin position="13"/>
        <end position="116"/>
    </location>
</feature>
<dbReference type="EMBL" id="RCMG01000476">
    <property type="protein sequence ID" value="KAG2853522.1"/>
    <property type="molecule type" value="Genomic_DNA"/>
</dbReference>
<dbReference type="Gene3D" id="3.60.130.10">
    <property type="entry name" value="Clavaminate synthase-like"/>
    <property type="match status" value="1"/>
</dbReference>
<comment type="similarity">
    <text evidence="2">Belongs to the TfdA dioxygenase family.</text>
</comment>
<keyword evidence="4" id="KW-0223">Dioxygenase</keyword>
<evidence type="ECO:0000259" key="7">
    <source>
        <dbReference type="Pfam" id="PF02668"/>
    </source>
</evidence>
<comment type="caution">
    <text evidence="9">The sequence shown here is derived from an EMBL/GenBank/DDBJ whole genome shotgun (WGS) entry which is preliminary data.</text>
</comment>
<sequence length="133" mass="14779">MVSEGLELPLDQLPPIDKKDIKILPMCWKNPVTGKLALQIHPSAIRAIHLPDGSQMTDLGEVRELVHRLQRPAIAPKYIYAHDWEEGDLVLFNNQGVIHSVVGAFGPSEKRLFRQCNLASSEGVMGPDGTLYE</sequence>